<organism evidence="2 3">
    <name type="scientific">Arachis duranensis</name>
    <name type="common">Wild peanut</name>
    <dbReference type="NCBI Taxonomy" id="130453"/>
    <lineage>
        <taxon>Eukaryota</taxon>
        <taxon>Viridiplantae</taxon>
        <taxon>Streptophyta</taxon>
        <taxon>Embryophyta</taxon>
        <taxon>Tracheophyta</taxon>
        <taxon>Spermatophyta</taxon>
        <taxon>Magnoliopsida</taxon>
        <taxon>eudicotyledons</taxon>
        <taxon>Gunneridae</taxon>
        <taxon>Pentapetalae</taxon>
        <taxon>rosids</taxon>
        <taxon>fabids</taxon>
        <taxon>Fabales</taxon>
        <taxon>Fabaceae</taxon>
        <taxon>Papilionoideae</taxon>
        <taxon>50 kb inversion clade</taxon>
        <taxon>dalbergioids sensu lato</taxon>
        <taxon>Dalbergieae</taxon>
        <taxon>Pterocarpus clade</taxon>
        <taxon>Arachis</taxon>
    </lineage>
</organism>
<evidence type="ECO:0000313" key="3">
    <source>
        <dbReference type="RefSeq" id="XP_015950029.1"/>
    </source>
</evidence>
<protein>
    <submittedName>
        <fullName evidence="3">Uncharacterized protein LOC107474896</fullName>
    </submittedName>
</protein>
<sequence length="227" mass="26646">MPLVEFSYNNNYHVSIRMAPYEALYGRKFQSPLCWYEAGEKSLIGLEMISETTEQIKKIYSRMLMAQSRQKSYADQRWKPLEFEEGEHVFLKVTLTTGIGKSIKTKKLNPRYIRPFEILKRIEPVAYRIALPPHLSNLQDVFHVLKLRKYTFDPRHVLESESVQVREDLMLPVTPVKIDDTSIKRLRGKEVSLVKVAWSQAGTEEHTWELESEMRKDYPHLFLGNSL</sequence>
<dbReference type="GeneID" id="107474896"/>
<dbReference type="KEGG" id="adu:107474896"/>
<feature type="domain" description="Tf2-1-like SH3-like" evidence="1">
    <location>
        <begin position="86"/>
        <end position="150"/>
    </location>
</feature>
<dbReference type="Pfam" id="PF24626">
    <property type="entry name" value="SH3_Tf2-1"/>
    <property type="match status" value="1"/>
</dbReference>
<dbReference type="Proteomes" id="UP000515211">
    <property type="component" value="Chromosome 2"/>
</dbReference>
<dbReference type="AlphaFoldDB" id="A0A6P4CF61"/>
<proteinExistence type="predicted"/>
<accession>A0A6P4CF61</accession>
<evidence type="ECO:0000313" key="2">
    <source>
        <dbReference type="Proteomes" id="UP000515211"/>
    </source>
</evidence>
<gene>
    <name evidence="3" type="primary">LOC107474896</name>
</gene>
<reference evidence="2" key="1">
    <citation type="journal article" date="2016" name="Nat. Genet.">
        <title>The genome sequences of Arachis duranensis and Arachis ipaensis, the diploid ancestors of cultivated peanut.</title>
        <authorList>
            <person name="Bertioli D.J."/>
            <person name="Cannon S.B."/>
            <person name="Froenicke L."/>
            <person name="Huang G."/>
            <person name="Farmer A.D."/>
            <person name="Cannon E.K."/>
            <person name="Liu X."/>
            <person name="Gao D."/>
            <person name="Clevenger J."/>
            <person name="Dash S."/>
            <person name="Ren L."/>
            <person name="Moretzsohn M.C."/>
            <person name="Shirasawa K."/>
            <person name="Huang W."/>
            <person name="Vidigal B."/>
            <person name="Abernathy B."/>
            <person name="Chu Y."/>
            <person name="Niederhuth C.E."/>
            <person name="Umale P."/>
            <person name="Araujo A.C."/>
            <person name="Kozik A."/>
            <person name="Kim K.D."/>
            <person name="Burow M.D."/>
            <person name="Varshney R.K."/>
            <person name="Wang X."/>
            <person name="Zhang X."/>
            <person name="Barkley N."/>
            <person name="Guimaraes P.M."/>
            <person name="Isobe S."/>
            <person name="Guo B."/>
            <person name="Liao B."/>
            <person name="Stalker H.T."/>
            <person name="Schmitz R.J."/>
            <person name="Scheffler B.E."/>
            <person name="Leal-Bertioli S.C."/>
            <person name="Xun X."/>
            <person name="Jackson S.A."/>
            <person name="Michelmore R."/>
            <person name="Ozias-Akins P."/>
        </authorList>
    </citation>
    <scope>NUCLEOTIDE SEQUENCE [LARGE SCALE GENOMIC DNA]</scope>
    <source>
        <strain evidence="2">cv. V14167</strain>
    </source>
</reference>
<dbReference type="InterPro" id="IPR056924">
    <property type="entry name" value="SH3_Tf2-1"/>
</dbReference>
<dbReference type="PANTHER" id="PTHR46148:SF60">
    <property type="entry name" value="CHROMO DOMAIN-CONTAINING PROTEIN"/>
    <property type="match status" value="1"/>
</dbReference>
<reference evidence="3" key="2">
    <citation type="submission" date="2025-08" db="UniProtKB">
        <authorList>
            <consortium name="RefSeq"/>
        </authorList>
    </citation>
    <scope>IDENTIFICATION</scope>
    <source>
        <tissue evidence="3">Whole plant</tissue>
    </source>
</reference>
<keyword evidence="2" id="KW-1185">Reference proteome</keyword>
<dbReference type="PANTHER" id="PTHR46148">
    <property type="entry name" value="CHROMO DOMAIN-CONTAINING PROTEIN"/>
    <property type="match status" value="1"/>
</dbReference>
<name>A0A6P4CF61_ARADU</name>
<evidence type="ECO:0000259" key="1">
    <source>
        <dbReference type="Pfam" id="PF24626"/>
    </source>
</evidence>
<dbReference type="RefSeq" id="XP_015950029.1">
    <property type="nucleotide sequence ID" value="XM_016094543.1"/>
</dbReference>